<dbReference type="PANTHER" id="PTHR42085:SF1">
    <property type="entry name" value="F-BOX DOMAIN-CONTAINING PROTEIN"/>
    <property type="match status" value="1"/>
</dbReference>
<comment type="caution">
    <text evidence="1">The sequence shown here is derived from an EMBL/GenBank/DDBJ whole genome shotgun (WGS) entry which is preliminary data.</text>
</comment>
<reference evidence="1 2" key="1">
    <citation type="journal article" date="2023" name="G3 (Bethesda)">
        <title>A chromosome-level genome assembly of Zasmidium syzygii isolated from banana leaves.</title>
        <authorList>
            <person name="van Westerhoven A.C."/>
            <person name="Mehrabi R."/>
            <person name="Talebi R."/>
            <person name="Steentjes M.B.F."/>
            <person name="Corcolon B."/>
            <person name="Chong P.A."/>
            <person name="Kema G.H.J."/>
            <person name="Seidl M.F."/>
        </authorList>
    </citation>
    <scope>NUCLEOTIDE SEQUENCE [LARGE SCALE GENOMIC DNA]</scope>
    <source>
        <strain evidence="1 2">P124</strain>
    </source>
</reference>
<gene>
    <name evidence="1" type="ORF">PRZ48_011168</name>
</gene>
<name>A0ABR0EBI5_ZASCE</name>
<proteinExistence type="predicted"/>
<sequence>MPTLQRRRSTLSLRTTATRRTTLLNPLRLFRRKPKPTPIVPAQISPFLALPAELRNDVYAYVLRLSSRDNRIELRSLPIPPLLCTCRQILHEAMGIYFAENYFVFTIRFKHRYWLEKKTVPPLNYIRRQMGVNMGPILDMRLDAWMPWIMLCGGRERGSEDHRINLAEVRRPARATRGSWVVCTRWIHGDIRKILRAWRPEGKYGPGFDEVLEKVVEPVWFYHKVQSSP</sequence>
<accession>A0ABR0EBI5</accession>
<dbReference type="InterPro" id="IPR038883">
    <property type="entry name" value="AN11006-like"/>
</dbReference>
<evidence type="ECO:0000313" key="1">
    <source>
        <dbReference type="EMBL" id="KAK4498510.1"/>
    </source>
</evidence>
<organism evidence="1 2">
    <name type="scientific">Zasmidium cellare</name>
    <name type="common">Wine cellar mold</name>
    <name type="synonym">Racodium cellare</name>
    <dbReference type="NCBI Taxonomy" id="395010"/>
    <lineage>
        <taxon>Eukaryota</taxon>
        <taxon>Fungi</taxon>
        <taxon>Dikarya</taxon>
        <taxon>Ascomycota</taxon>
        <taxon>Pezizomycotina</taxon>
        <taxon>Dothideomycetes</taxon>
        <taxon>Dothideomycetidae</taxon>
        <taxon>Mycosphaerellales</taxon>
        <taxon>Mycosphaerellaceae</taxon>
        <taxon>Zasmidium</taxon>
    </lineage>
</organism>
<dbReference type="EMBL" id="JAXOVC010000008">
    <property type="protein sequence ID" value="KAK4498510.1"/>
    <property type="molecule type" value="Genomic_DNA"/>
</dbReference>
<evidence type="ECO:0000313" key="2">
    <source>
        <dbReference type="Proteomes" id="UP001305779"/>
    </source>
</evidence>
<keyword evidence="2" id="KW-1185">Reference proteome</keyword>
<dbReference type="PANTHER" id="PTHR42085">
    <property type="entry name" value="F-BOX DOMAIN-CONTAINING PROTEIN"/>
    <property type="match status" value="1"/>
</dbReference>
<dbReference type="Proteomes" id="UP001305779">
    <property type="component" value="Unassembled WGS sequence"/>
</dbReference>
<protein>
    <submittedName>
        <fullName evidence="1">Uncharacterized protein</fullName>
    </submittedName>
</protein>